<reference evidence="3" key="1">
    <citation type="journal article" date="2020" name="bioRxiv">
        <title>Chromosome-level reference genome of the European wasp spider Argiope bruennichi: a resource for studies on range expansion and evolutionary adaptation.</title>
        <authorList>
            <person name="Sheffer M.M."/>
            <person name="Hoppe A."/>
            <person name="Krehenwinkel H."/>
            <person name="Uhl G."/>
            <person name="Kuss A.W."/>
            <person name="Jensen L."/>
            <person name="Jensen C."/>
            <person name="Gillespie R.G."/>
            <person name="Hoff K.J."/>
            <person name="Prost S."/>
        </authorList>
    </citation>
    <scope>NUCLEOTIDE SEQUENCE</scope>
</reference>
<dbReference type="Pfam" id="PF08524">
    <property type="entry name" value="rRNA_processing"/>
    <property type="match status" value="1"/>
</dbReference>
<comment type="caution">
    <text evidence="3">The sequence shown here is derived from an EMBL/GenBank/DDBJ whole genome shotgun (WGS) entry which is preliminary data.</text>
</comment>
<feature type="compositionally biased region" description="Polar residues" evidence="2">
    <location>
        <begin position="36"/>
        <end position="48"/>
    </location>
</feature>
<gene>
    <name evidence="3" type="ORF">HNY73_008135</name>
</gene>
<dbReference type="PRINTS" id="PR01854">
    <property type="entry name" value="BR22PROTEIN"/>
</dbReference>
<dbReference type="InterPro" id="IPR013730">
    <property type="entry name" value="Fyv7/TAP26"/>
</dbReference>
<dbReference type="AlphaFoldDB" id="A0A8T0F871"/>
<dbReference type="GO" id="GO:0005634">
    <property type="term" value="C:nucleus"/>
    <property type="evidence" value="ECO:0007669"/>
    <property type="project" value="TreeGrafter"/>
</dbReference>
<dbReference type="OrthoDB" id="5377144at2759"/>
<evidence type="ECO:0000313" key="4">
    <source>
        <dbReference type="Proteomes" id="UP000807504"/>
    </source>
</evidence>
<name>A0A8T0F871_ARGBR</name>
<keyword evidence="1" id="KW-0175">Coiled coil</keyword>
<organism evidence="3 4">
    <name type="scientific">Argiope bruennichi</name>
    <name type="common">Wasp spider</name>
    <name type="synonym">Aranea bruennichi</name>
    <dbReference type="NCBI Taxonomy" id="94029"/>
    <lineage>
        <taxon>Eukaryota</taxon>
        <taxon>Metazoa</taxon>
        <taxon>Ecdysozoa</taxon>
        <taxon>Arthropoda</taxon>
        <taxon>Chelicerata</taxon>
        <taxon>Arachnida</taxon>
        <taxon>Araneae</taxon>
        <taxon>Araneomorphae</taxon>
        <taxon>Entelegynae</taxon>
        <taxon>Araneoidea</taxon>
        <taxon>Araneidae</taxon>
        <taxon>Argiope</taxon>
    </lineage>
</organism>
<evidence type="ECO:0000256" key="1">
    <source>
        <dbReference type="SAM" id="Coils"/>
    </source>
</evidence>
<feature type="region of interest" description="Disordered" evidence="2">
    <location>
        <begin position="29"/>
        <end position="48"/>
    </location>
</feature>
<evidence type="ECO:0000313" key="3">
    <source>
        <dbReference type="EMBL" id="KAF8786415.1"/>
    </source>
</evidence>
<dbReference type="PANTHER" id="PTHR15657:SF1">
    <property type="entry name" value="THYROID TRANSCRIPTION FACTOR 1-ASSOCIATED PROTEIN 26"/>
    <property type="match status" value="1"/>
</dbReference>
<sequence length="130" mass="15639">MGKPKKEVKNVAWDRKKNAILREYRKMHKGKKGISLNPNHNQGNTNDNKTFFKRAMHEYERRKAIKEERKLMKEAKKKEREEALRKYTEKKRENFKKLSQKTKWGQPVMRGRMEILLEKIQKSVANDAVK</sequence>
<protein>
    <recommendedName>
        <fullName evidence="5">Thyroid transcription factor 1-associated protein 26</fullName>
    </recommendedName>
</protein>
<dbReference type="Proteomes" id="UP000807504">
    <property type="component" value="Unassembled WGS sequence"/>
</dbReference>
<dbReference type="EMBL" id="JABXBU010000015">
    <property type="protein sequence ID" value="KAF8786415.1"/>
    <property type="molecule type" value="Genomic_DNA"/>
</dbReference>
<evidence type="ECO:0008006" key="5">
    <source>
        <dbReference type="Google" id="ProtNLM"/>
    </source>
</evidence>
<feature type="coiled-coil region" evidence="1">
    <location>
        <begin position="61"/>
        <end position="93"/>
    </location>
</feature>
<dbReference type="OMA" id="HEYERRK"/>
<reference evidence="3" key="2">
    <citation type="submission" date="2020-06" db="EMBL/GenBank/DDBJ databases">
        <authorList>
            <person name="Sheffer M."/>
        </authorList>
    </citation>
    <scope>NUCLEOTIDE SEQUENCE</scope>
</reference>
<dbReference type="PANTHER" id="PTHR15657">
    <property type="entry name" value="THYROID TRANSCRIPTION FACTOR 1-ASSOCIATED PROTEIN 26"/>
    <property type="match status" value="1"/>
</dbReference>
<keyword evidence="4" id="KW-1185">Reference proteome</keyword>
<accession>A0A8T0F871</accession>
<proteinExistence type="predicted"/>
<evidence type="ECO:0000256" key="2">
    <source>
        <dbReference type="SAM" id="MobiDB-lite"/>
    </source>
</evidence>